<accession>A0ABD2W922</accession>
<feature type="region of interest" description="Disordered" evidence="1">
    <location>
        <begin position="1"/>
        <end position="22"/>
    </location>
</feature>
<name>A0ABD2W922_9HYME</name>
<proteinExistence type="predicted"/>
<keyword evidence="3" id="KW-1185">Reference proteome</keyword>
<reference evidence="2 3" key="1">
    <citation type="journal article" date="2024" name="bioRxiv">
        <title>A reference genome for Trichogramma kaykai: A tiny desert-dwelling parasitoid wasp with competing sex-ratio distorters.</title>
        <authorList>
            <person name="Culotta J."/>
            <person name="Lindsey A.R."/>
        </authorList>
    </citation>
    <scope>NUCLEOTIDE SEQUENCE [LARGE SCALE GENOMIC DNA]</scope>
    <source>
        <strain evidence="2 3">KSX58</strain>
    </source>
</reference>
<feature type="compositionally biased region" description="Polar residues" evidence="1">
    <location>
        <begin position="7"/>
        <end position="18"/>
    </location>
</feature>
<comment type="caution">
    <text evidence="2">The sequence shown here is derived from an EMBL/GenBank/DDBJ whole genome shotgun (WGS) entry which is preliminary data.</text>
</comment>
<protein>
    <submittedName>
        <fullName evidence="2">Uncharacterized protein</fullName>
    </submittedName>
</protein>
<evidence type="ECO:0000313" key="2">
    <source>
        <dbReference type="EMBL" id="KAL3389602.1"/>
    </source>
</evidence>
<dbReference type="AlphaFoldDB" id="A0ABD2W922"/>
<dbReference type="EMBL" id="JBJJXI010000123">
    <property type="protein sequence ID" value="KAL3389602.1"/>
    <property type="molecule type" value="Genomic_DNA"/>
</dbReference>
<gene>
    <name evidence="2" type="ORF">TKK_015802</name>
</gene>
<sequence>MVHQGGPTDNASSGITDFTKSKQKNSRTLARVFLSPPIVSAQEGKLTAAPIQRKRRRIVLLRRGHPLVSDALKQLCVIKAVLADENLVKSRQRAIERVKSVCRNLVSPPGSIYTDSSCKSLHTWPYLPLPVPCPHQWQRTIKPREPNTDPEAEAVLTTAPLPLQPTTSPNLI</sequence>
<evidence type="ECO:0000313" key="3">
    <source>
        <dbReference type="Proteomes" id="UP001627154"/>
    </source>
</evidence>
<organism evidence="2 3">
    <name type="scientific">Trichogramma kaykai</name>
    <dbReference type="NCBI Taxonomy" id="54128"/>
    <lineage>
        <taxon>Eukaryota</taxon>
        <taxon>Metazoa</taxon>
        <taxon>Ecdysozoa</taxon>
        <taxon>Arthropoda</taxon>
        <taxon>Hexapoda</taxon>
        <taxon>Insecta</taxon>
        <taxon>Pterygota</taxon>
        <taxon>Neoptera</taxon>
        <taxon>Endopterygota</taxon>
        <taxon>Hymenoptera</taxon>
        <taxon>Apocrita</taxon>
        <taxon>Proctotrupomorpha</taxon>
        <taxon>Chalcidoidea</taxon>
        <taxon>Trichogrammatidae</taxon>
        <taxon>Trichogramma</taxon>
    </lineage>
</organism>
<dbReference type="Proteomes" id="UP001627154">
    <property type="component" value="Unassembled WGS sequence"/>
</dbReference>
<evidence type="ECO:0000256" key="1">
    <source>
        <dbReference type="SAM" id="MobiDB-lite"/>
    </source>
</evidence>